<gene>
    <name evidence="3" type="ORF">HPB48_017777</name>
</gene>
<organism evidence="3 4">
    <name type="scientific">Haemaphysalis longicornis</name>
    <name type="common">Bush tick</name>
    <dbReference type="NCBI Taxonomy" id="44386"/>
    <lineage>
        <taxon>Eukaryota</taxon>
        <taxon>Metazoa</taxon>
        <taxon>Ecdysozoa</taxon>
        <taxon>Arthropoda</taxon>
        <taxon>Chelicerata</taxon>
        <taxon>Arachnida</taxon>
        <taxon>Acari</taxon>
        <taxon>Parasitiformes</taxon>
        <taxon>Ixodida</taxon>
        <taxon>Ixodoidea</taxon>
        <taxon>Ixodidae</taxon>
        <taxon>Haemaphysalinae</taxon>
        <taxon>Haemaphysalis</taxon>
    </lineage>
</organism>
<dbReference type="InterPro" id="IPR029058">
    <property type="entry name" value="AB_hydrolase_fold"/>
</dbReference>
<comment type="caution">
    <text evidence="3">The sequence shown here is derived from an EMBL/GenBank/DDBJ whole genome shotgun (WGS) entry which is preliminary data.</text>
</comment>
<reference evidence="3 4" key="1">
    <citation type="journal article" date="2020" name="Cell">
        <title>Large-Scale Comparative Analyses of Tick Genomes Elucidate Their Genetic Diversity and Vector Capacities.</title>
        <authorList>
            <consortium name="Tick Genome and Microbiome Consortium (TIGMIC)"/>
            <person name="Jia N."/>
            <person name="Wang J."/>
            <person name="Shi W."/>
            <person name="Du L."/>
            <person name="Sun Y."/>
            <person name="Zhan W."/>
            <person name="Jiang J.F."/>
            <person name="Wang Q."/>
            <person name="Zhang B."/>
            <person name="Ji P."/>
            <person name="Bell-Sakyi L."/>
            <person name="Cui X.M."/>
            <person name="Yuan T.T."/>
            <person name="Jiang B.G."/>
            <person name="Yang W.F."/>
            <person name="Lam T.T."/>
            <person name="Chang Q.C."/>
            <person name="Ding S.J."/>
            <person name="Wang X.J."/>
            <person name="Zhu J.G."/>
            <person name="Ruan X.D."/>
            <person name="Zhao L."/>
            <person name="Wei J.T."/>
            <person name="Ye R.Z."/>
            <person name="Que T.C."/>
            <person name="Du C.H."/>
            <person name="Zhou Y.H."/>
            <person name="Cheng J.X."/>
            <person name="Dai P.F."/>
            <person name="Guo W.B."/>
            <person name="Han X.H."/>
            <person name="Huang E.J."/>
            <person name="Li L.F."/>
            <person name="Wei W."/>
            <person name="Gao Y.C."/>
            <person name="Liu J.Z."/>
            <person name="Shao H.Z."/>
            <person name="Wang X."/>
            <person name="Wang C.C."/>
            <person name="Yang T.C."/>
            <person name="Huo Q.B."/>
            <person name="Li W."/>
            <person name="Chen H.Y."/>
            <person name="Chen S.E."/>
            <person name="Zhou L.G."/>
            <person name="Ni X.B."/>
            <person name="Tian J.H."/>
            <person name="Sheng Y."/>
            <person name="Liu T."/>
            <person name="Pan Y.S."/>
            <person name="Xia L.Y."/>
            <person name="Li J."/>
            <person name="Zhao F."/>
            <person name="Cao W.C."/>
        </authorList>
    </citation>
    <scope>NUCLEOTIDE SEQUENCE [LARGE SCALE GENOMIC DNA]</scope>
    <source>
        <strain evidence="3">HaeL-2018</strain>
    </source>
</reference>
<evidence type="ECO:0000256" key="1">
    <source>
        <dbReference type="ARBA" id="ARBA00023180"/>
    </source>
</evidence>
<dbReference type="EMBL" id="JABSTR010000006">
    <property type="protein sequence ID" value="KAH9373998.1"/>
    <property type="molecule type" value="Genomic_DNA"/>
</dbReference>
<dbReference type="OMA" id="ECTHASC"/>
<dbReference type="OrthoDB" id="6502880at2759"/>
<dbReference type="InterPro" id="IPR002018">
    <property type="entry name" value="CarbesteraseB"/>
</dbReference>
<evidence type="ECO:0000313" key="3">
    <source>
        <dbReference type="EMBL" id="KAH9373998.1"/>
    </source>
</evidence>
<sequence>MVTDLACAVVTILAIALLILSLSMLINKPEGETSREVVVRGHFGSVQGVRHTVLGHTDVYTFLGVPYAHPPLGDLRFRRSFLDSDTSLSLGLEIDATSARPACVQSSSDASLTIVSEDCLHLNIWTPTKECTHASCADKPVLVFLHGGSFQTGGNAHPLYDGRYLSAFGDAVIVVPNYRLGAMGFLNAGSANAPGNVGLDDQLVALQWTRKNIGSFGGNASNMVLVGYGAGAAAAGYLLFASAAGTVDSEVVPRRAILMSGSPFTRYSE</sequence>
<protein>
    <recommendedName>
        <fullName evidence="2">Carboxylesterase type B domain-containing protein</fullName>
    </recommendedName>
</protein>
<evidence type="ECO:0000313" key="4">
    <source>
        <dbReference type="Proteomes" id="UP000821853"/>
    </source>
</evidence>
<keyword evidence="1" id="KW-0325">Glycoprotein</keyword>
<feature type="domain" description="Carboxylesterase type B" evidence="2">
    <location>
        <begin position="38"/>
        <end position="266"/>
    </location>
</feature>
<dbReference type="VEuPathDB" id="VectorBase:HLOH_061944"/>
<accession>A0A9J6G6G1</accession>
<dbReference type="Gene3D" id="3.40.50.1820">
    <property type="entry name" value="alpha/beta hydrolase"/>
    <property type="match status" value="1"/>
</dbReference>
<dbReference type="Proteomes" id="UP000821853">
    <property type="component" value="Chromosome 4"/>
</dbReference>
<evidence type="ECO:0000259" key="2">
    <source>
        <dbReference type="Pfam" id="PF00135"/>
    </source>
</evidence>
<dbReference type="Pfam" id="PF00135">
    <property type="entry name" value="COesterase"/>
    <property type="match status" value="1"/>
</dbReference>
<dbReference type="PANTHER" id="PTHR45237">
    <property type="entry name" value="POSSIBLE PARA-NITROBENZYL ESTERASE"/>
    <property type="match status" value="1"/>
</dbReference>
<dbReference type="SUPFAM" id="SSF53474">
    <property type="entry name" value="alpha/beta-Hydrolases"/>
    <property type="match status" value="1"/>
</dbReference>
<keyword evidence="4" id="KW-1185">Reference proteome</keyword>
<dbReference type="PANTHER" id="PTHR45237:SF2">
    <property type="entry name" value="POSSIBLE PARA-NITROBENZYL ESTERASE"/>
    <property type="match status" value="1"/>
</dbReference>
<name>A0A9J6G6G1_HAELO</name>
<proteinExistence type="predicted"/>
<dbReference type="AlphaFoldDB" id="A0A9J6G6G1"/>